<dbReference type="Gene3D" id="3.40.50.200">
    <property type="entry name" value="Peptidase S8/S53 domain"/>
    <property type="match status" value="1"/>
</dbReference>
<dbReference type="Proteomes" id="UP000245764">
    <property type="component" value="Chromosome 3"/>
</dbReference>
<proteinExistence type="inferred from homology"/>
<evidence type="ECO:0000256" key="7">
    <source>
        <dbReference type="SAM" id="SignalP"/>
    </source>
</evidence>
<dbReference type="GO" id="GO:0006508">
    <property type="term" value="P:proteolysis"/>
    <property type="evidence" value="ECO:0007669"/>
    <property type="project" value="UniProtKB-KW"/>
</dbReference>
<dbReference type="FunFam" id="3.40.50.200:FF:000014">
    <property type="entry name" value="Proteinase K"/>
    <property type="match status" value="1"/>
</dbReference>
<evidence type="ECO:0000256" key="4">
    <source>
        <dbReference type="ARBA" id="ARBA00022825"/>
    </source>
</evidence>
<dbReference type="PROSITE" id="PS00138">
    <property type="entry name" value="SUBTILASE_SER"/>
    <property type="match status" value="1"/>
</dbReference>
<dbReference type="PROSITE" id="PS51892">
    <property type="entry name" value="SUBTILASE"/>
    <property type="match status" value="1"/>
</dbReference>
<evidence type="ECO:0000256" key="5">
    <source>
        <dbReference type="PROSITE-ProRule" id="PRU01240"/>
    </source>
</evidence>
<protein>
    <recommendedName>
        <fullName evidence="8">Peptidase S8/S53 domain-containing protein</fullName>
    </recommendedName>
</protein>
<feature type="active site" description="Charge relay system" evidence="5">
    <location>
        <position position="206"/>
    </location>
</feature>
<evidence type="ECO:0000313" key="9">
    <source>
        <dbReference type="EMBL" id="SMR48755.1"/>
    </source>
</evidence>
<dbReference type="InterPro" id="IPR023827">
    <property type="entry name" value="Peptidase_S8_Asp-AS"/>
</dbReference>
<dbReference type="InterPro" id="IPR034193">
    <property type="entry name" value="PCSK9_ProteinaseK-like"/>
</dbReference>
<gene>
    <name evidence="9" type="ORF">ZT1E4_G4147</name>
</gene>
<feature type="signal peptide" evidence="7">
    <location>
        <begin position="1"/>
        <end position="19"/>
    </location>
</feature>
<evidence type="ECO:0000256" key="1">
    <source>
        <dbReference type="ARBA" id="ARBA00011073"/>
    </source>
</evidence>
<dbReference type="Pfam" id="PF00082">
    <property type="entry name" value="Peptidase_S8"/>
    <property type="match status" value="1"/>
</dbReference>
<feature type="domain" description="Peptidase S8/S53" evidence="8">
    <location>
        <begin position="164"/>
        <end position="390"/>
    </location>
</feature>
<accession>A0A2H1G5C1</accession>
<organism evidence="9 10">
    <name type="scientific">Zymoseptoria tritici ST99CH_1E4</name>
    <dbReference type="NCBI Taxonomy" id="1276532"/>
    <lineage>
        <taxon>Eukaryota</taxon>
        <taxon>Fungi</taxon>
        <taxon>Dikarya</taxon>
        <taxon>Ascomycota</taxon>
        <taxon>Pezizomycotina</taxon>
        <taxon>Dothideomycetes</taxon>
        <taxon>Dothideomycetidae</taxon>
        <taxon>Mycosphaerellales</taxon>
        <taxon>Mycosphaerellaceae</taxon>
        <taxon>Zymoseptoria</taxon>
    </lineage>
</organism>
<comment type="similarity">
    <text evidence="1 5 6">Belongs to the peptidase S8 family.</text>
</comment>
<dbReference type="InterPro" id="IPR022398">
    <property type="entry name" value="Peptidase_S8_His-AS"/>
</dbReference>
<name>A0A2H1G5C1_ZYMTR</name>
<dbReference type="PANTHER" id="PTHR43806:SF58">
    <property type="entry name" value="ALKALINE PROTEASE 1-RELATED"/>
    <property type="match status" value="1"/>
</dbReference>
<dbReference type="GO" id="GO:0004252">
    <property type="term" value="F:serine-type endopeptidase activity"/>
    <property type="evidence" value="ECO:0007669"/>
    <property type="project" value="UniProtKB-UniRule"/>
</dbReference>
<evidence type="ECO:0000256" key="2">
    <source>
        <dbReference type="ARBA" id="ARBA00022670"/>
    </source>
</evidence>
<reference evidence="10" key="1">
    <citation type="submission" date="2017-05" db="EMBL/GenBank/DDBJ databases">
        <authorList>
            <person name="Song R."/>
            <person name="Chenine A.L."/>
            <person name="Ruprecht R.M."/>
        </authorList>
    </citation>
    <scope>NUCLEOTIDE SEQUENCE [LARGE SCALE GENOMIC DNA]</scope>
</reference>
<dbReference type="AlphaFoldDB" id="A0A2H1G5C1"/>
<dbReference type="SUPFAM" id="SSF54897">
    <property type="entry name" value="Protease propeptides/inhibitors"/>
    <property type="match status" value="1"/>
</dbReference>
<evidence type="ECO:0000313" key="10">
    <source>
        <dbReference type="Proteomes" id="UP000245764"/>
    </source>
</evidence>
<evidence type="ECO:0000256" key="6">
    <source>
        <dbReference type="RuleBase" id="RU003355"/>
    </source>
</evidence>
<keyword evidence="7" id="KW-0732">Signal</keyword>
<feature type="active site" description="Charge relay system" evidence="5">
    <location>
        <position position="173"/>
    </location>
</feature>
<sequence>MPTFSSTLIPLLLPAVTFAVPTIIRTQSTETIPNSWIARLVPDAGLPDALSSVFSTAGIESKLNYTIGSVTGFAFDGDDAVLDALQSLGEIEHVEPDVIMRASVPIGFFDPPVYRPSVVNGTNTTAPSNSSSDLVTQENSTWGLARISHKDAGASDYVYDASAGEGTFVYIIDTGINSAHEEFAGGRAVLGQSFVDDSDGEDDQGHGTHCAGTVGGTTYGVAKNTTIIAIKVLDASGSGSTSTVLKGLSWALSDMQSHARTARSIISMSLGGPYSLITNNAITSAVASGAFIAVAAGNENADVSTTSPASAPDACTVAASTDGDEKATFSNFGTGVDVFAPGKDVESAWIGGTTKTRTISGTSMAAPHVAGLAAYLIAKEGEMAPTALCARIKELGVQGVISGVDEETANVLVQNGSGF</sequence>
<dbReference type="SUPFAM" id="SSF52743">
    <property type="entry name" value="Subtilisin-like"/>
    <property type="match status" value="1"/>
</dbReference>
<dbReference type="PROSITE" id="PS00136">
    <property type="entry name" value="SUBTILASE_ASP"/>
    <property type="match status" value="1"/>
</dbReference>
<dbReference type="InterPro" id="IPR050131">
    <property type="entry name" value="Peptidase_S8_subtilisin-like"/>
</dbReference>
<dbReference type="PANTHER" id="PTHR43806">
    <property type="entry name" value="PEPTIDASE S8"/>
    <property type="match status" value="1"/>
</dbReference>
<evidence type="ECO:0000259" key="8">
    <source>
        <dbReference type="Pfam" id="PF00082"/>
    </source>
</evidence>
<dbReference type="EMBL" id="LT854255">
    <property type="protein sequence ID" value="SMR48755.1"/>
    <property type="molecule type" value="Genomic_DNA"/>
</dbReference>
<keyword evidence="3 5" id="KW-0378">Hydrolase</keyword>
<keyword evidence="2 5" id="KW-0645">Protease</keyword>
<dbReference type="PROSITE" id="PS00137">
    <property type="entry name" value="SUBTILASE_HIS"/>
    <property type="match status" value="1"/>
</dbReference>
<dbReference type="InterPro" id="IPR000209">
    <property type="entry name" value="Peptidase_S8/S53_dom"/>
</dbReference>
<feature type="chain" id="PRO_5013681981" description="Peptidase S8/S53 domain-containing protein" evidence="7">
    <location>
        <begin position="20"/>
        <end position="419"/>
    </location>
</feature>
<dbReference type="CDD" id="cd04077">
    <property type="entry name" value="Peptidases_S8_PCSK9_ProteinaseK_like"/>
    <property type="match status" value="1"/>
</dbReference>
<evidence type="ECO:0000256" key="3">
    <source>
        <dbReference type="ARBA" id="ARBA00022801"/>
    </source>
</evidence>
<dbReference type="GO" id="GO:0005576">
    <property type="term" value="C:extracellular region"/>
    <property type="evidence" value="ECO:0007669"/>
    <property type="project" value="UniProtKB-ARBA"/>
</dbReference>
<dbReference type="PRINTS" id="PR00723">
    <property type="entry name" value="SUBTILISIN"/>
</dbReference>
<dbReference type="InterPro" id="IPR023828">
    <property type="entry name" value="Peptidase_S8_Ser-AS"/>
</dbReference>
<feature type="active site" description="Charge relay system" evidence="5">
    <location>
        <position position="363"/>
    </location>
</feature>
<keyword evidence="4 5" id="KW-0720">Serine protease</keyword>
<dbReference type="InterPro" id="IPR015500">
    <property type="entry name" value="Peptidase_S8_subtilisin-rel"/>
</dbReference>
<dbReference type="InterPro" id="IPR036852">
    <property type="entry name" value="Peptidase_S8/S53_dom_sf"/>
</dbReference>